<keyword evidence="3" id="KW-1185">Reference proteome</keyword>
<keyword evidence="1" id="KW-0812">Transmembrane</keyword>
<reference evidence="2 3" key="1">
    <citation type="submission" date="2014-10" db="EMBL/GenBank/DDBJ databases">
        <title>Genome sequencing of Vibrio variabilis T01.</title>
        <authorList>
            <person name="Chan K.-G."/>
            <person name="Mohamad N.I."/>
        </authorList>
    </citation>
    <scope>NUCLEOTIDE SEQUENCE [LARGE SCALE GENOMIC DNA]</scope>
    <source>
        <strain evidence="2 3">T01</strain>
    </source>
</reference>
<sequence>MEELVDDLLAHGYMVSGDGSRVLVKGIDLSGKAIIKLDANTNTFVISSHTCWQFAVYIALLNMIMSTIFGLIKHPNVDKVDWLLLVVGVPLVLTGFVSMIIGEINVQPIRKIVRLANAKRSPCVV</sequence>
<dbReference type="Proteomes" id="UP000030520">
    <property type="component" value="Unassembled WGS sequence"/>
</dbReference>
<keyword evidence="1" id="KW-0472">Membrane</keyword>
<accession>A0ABR4YH39</accession>
<organism evidence="2 3">
    <name type="scientific">Vibrio variabilis</name>
    <dbReference type="NCBI Taxonomy" id="990271"/>
    <lineage>
        <taxon>Bacteria</taxon>
        <taxon>Pseudomonadati</taxon>
        <taxon>Pseudomonadota</taxon>
        <taxon>Gammaproteobacteria</taxon>
        <taxon>Vibrionales</taxon>
        <taxon>Vibrionaceae</taxon>
        <taxon>Vibrio</taxon>
    </lineage>
</organism>
<comment type="caution">
    <text evidence="2">The sequence shown here is derived from an EMBL/GenBank/DDBJ whole genome shotgun (WGS) entry which is preliminary data.</text>
</comment>
<proteinExistence type="predicted"/>
<evidence type="ECO:0000256" key="1">
    <source>
        <dbReference type="SAM" id="Phobius"/>
    </source>
</evidence>
<keyword evidence="1" id="KW-1133">Transmembrane helix</keyword>
<feature type="transmembrane region" description="Helical" evidence="1">
    <location>
        <begin position="84"/>
        <end position="106"/>
    </location>
</feature>
<dbReference type="RefSeq" id="WP_038212590.1">
    <property type="nucleotide sequence ID" value="NZ_JRWM01000003.1"/>
</dbReference>
<feature type="transmembrane region" description="Helical" evidence="1">
    <location>
        <begin position="54"/>
        <end position="72"/>
    </location>
</feature>
<evidence type="ECO:0000313" key="2">
    <source>
        <dbReference type="EMBL" id="KHA62317.1"/>
    </source>
</evidence>
<gene>
    <name evidence="2" type="ORF">NL53_03285</name>
</gene>
<dbReference type="EMBL" id="JRWM01000003">
    <property type="protein sequence ID" value="KHA62317.1"/>
    <property type="molecule type" value="Genomic_DNA"/>
</dbReference>
<protein>
    <submittedName>
        <fullName evidence="2">Uncharacterized protein</fullName>
    </submittedName>
</protein>
<evidence type="ECO:0000313" key="3">
    <source>
        <dbReference type="Proteomes" id="UP000030520"/>
    </source>
</evidence>
<name>A0ABR4YH39_9VIBR</name>